<dbReference type="EMBL" id="MPUH01002196">
    <property type="protein sequence ID" value="OMJ65358.1"/>
    <property type="molecule type" value="Genomic_DNA"/>
</dbReference>
<name>A0A1R2ALE9_9CILI</name>
<evidence type="ECO:0000313" key="1">
    <source>
        <dbReference type="EMBL" id="OMJ65358.1"/>
    </source>
</evidence>
<sequence length="178" mass="20644">MGNYFTYACCVDRNSMHTSENLSSRINSPCNNSLFIRELMTPDSKVFQFPISISDKNLEINCSPRFKRPCIKRTITNITEFNKLEIKESENQVLVRVPFRRSTTLKQTGKQNFLKRAKLRLKTQSENIDEKLLNLRQKHSNDISISTQSRIKSADGYKNNESYILQPFGDIDVDVELD</sequence>
<dbReference type="Proteomes" id="UP000187209">
    <property type="component" value="Unassembled WGS sequence"/>
</dbReference>
<evidence type="ECO:0000313" key="2">
    <source>
        <dbReference type="Proteomes" id="UP000187209"/>
    </source>
</evidence>
<organism evidence="1 2">
    <name type="scientific">Stentor coeruleus</name>
    <dbReference type="NCBI Taxonomy" id="5963"/>
    <lineage>
        <taxon>Eukaryota</taxon>
        <taxon>Sar</taxon>
        <taxon>Alveolata</taxon>
        <taxon>Ciliophora</taxon>
        <taxon>Postciliodesmatophora</taxon>
        <taxon>Heterotrichea</taxon>
        <taxon>Heterotrichida</taxon>
        <taxon>Stentoridae</taxon>
        <taxon>Stentor</taxon>
    </lineage>
</organism>
<protein>
    <submittedName>
        <fullName evidence="1">Uncharacterized protein</fullName>
    </submittedName>
</protein>
<gene>
    <name evidence="1" type="ORF">SteCoe_38395</name>
</gene>
<proteinExistence type="predicted"/>
<keyword evidence="2" id="KW-1185">Reference proteome</keyword>
<accession>A0A1R2ALE9</accession>
<comment type="caution">
    <text evidence="1">The sequence shown here is derived from an EMBL/GenBank/DDBJ whole genome shotgun (WGS) entry which is preliminary data.</text>
</comment>
<dbReference type="AlphaFoldDB" id="A0A1R2ALE9"/>
<reference evidence="1 2" key="1">
    <citation type="submission" date="2016-11" db="EMBL/GenBank/DDBJ databases">
        <title>The macronuclear genome of Stentor coeruleus: a giant cell with tiny introns.</title>
        <authorList>
            <person name="Slabodnick M."/>
            <person name="Ruby J.G."/>
            <person name="Reiff S.B."/>
            <person name="Swart E.C."/>
            <person name="Gosai S."/>
            <person name="Prabakaran S."/>
            <person name="Witkowska E."/>
            <person name="Larue G.E."/>
            <person name="Fisher S."/>
            <person name="Freeman R.M."/>
            <person name="Gunawardena J."/>
            <person name="Chu W."/>
            <person name="Stover N.A."/>
            <person name="Gregory B.D."/>
            <person name="Nowacki M."/>
            <person name="Derisi J."/>
            <person name="Roy S.W."/>
            <person name="Marshall W.F."/>
            <person name="Sood P."/>
        </authorList>
    </citation>
    <scope>NUCLEOTIDE SEQUENCE [LARGE SCALE GENOMIC DNA]</scope>
    <source>
        <strain evidence="1">WM001</strain>
    </source>
</reference>